<sequence length="109" mass="12001">MPRVVPCLLPPRLREGQEEGQGLDSLLPGPSGKRLQLPGSGPMQRSPRPSTCHNGYSKGTTHRTDPRRDNCVSGRLSHTDLFLGKQPSGGEYQDQVAKERPFTSKPPER</sequence>
<dbReference type="AlphaFoldDB" id="A0AAV7WJ30"/>
<evidence type="ECO:0000256" key="1">
    <source>
        <dbReference type="SAM" id="MobiDB-lite"/>
    </source>
</evidence>
<dbReference type="Proteomes" id="UP001066276">
    <property type="component" value="Chromosome 1_1"/>
</dbReference>
<feature type="region of interest" description="Disordered" evidence="1">
    <location>
        <begin position="1"/>
        <end position="109"/>
    </location>
</feature>
<gene>
    <name evidence="2" type="ORF">NDU88_001653</name>
</gene>
<feature type="compositionally biased region" description="Basic and acidic residues" evidence="1">
    <location>
        <begin position="96"/>
        <end position="109"/>
    </location>
</feature>
<reference evidence="2" key="1">
    <citation type="journal article" date="2022" name="bioRxiv">
        <title>Sequencing and chromosome-scale assembly of the giantPleurodeles waltlgenome.</title>
        <authorList>
            <person name="Brown T."/>
            <person name="Elewa A."/>
            <person name="Iarovenko S."/>
            <person name="Subramanian E."/>
            <person name="Araus A.J."/>
            <person name="Petzold A."/>
            <person name="Susuki M."/>
            <person name="Suzuki K.-i.T."/>
            <person name="Hayashi T."/>
            <person name="Toyoda A."/>
            <person name="Oliveira C."/>
            <person name="Osipova E."/>
            <person name="Leigh N.D."/>
            <person name="Simon A."/>
            <person name="Yun M.H."/>
        </authorList>
    </citation>
    <scope>NUCLEOTIDE SEQUENCE</scope>
    <source>
        <strain evidence="2">20211129_DDA</strain>
        <tissue evidence="2">Liver</tissue>
    </source>
</reference>
<keyword evidence="3" id="KW-1185">Reference proteome</keyword>
<evidence type="ECO:0000313" key="2">
    <source>
        <dbReference type="EMBL" id="KAJ1214025.1"/>
    </source>
</evidence>
<name>A0AAV7WJ30_PLEWA</name>
<proteinExistence type="predicted"/>
<accession>A0AAV7WJ30</accession>
<organism evidence="2 3">
    <name type="scientific">Pleurodeles waltl</name>
    <name type="common">Iberian ribbed newt</name>
    <dbReference type="NCBI Taxonomy" id="8319"/>
    <lineage>
        <taxon>Eukaryota</taxon>
        <taxon>Metazoa</taxon>
        <taxon>Chordata</taxon>
        <taxon>Craniata</taxon>
        <taxon>Vertebrata</taxon>
        <taxon>Euteleostomi</taxon>
        <taxon>Amphibia</taxon>
        <taxon>Batrachia</taxon>
        <taxon>Caudata</taxon>
        <taxon>Salamandroidea</taxon>
        <taxon>Salamandridae</taxon>
        <taxon>Pleurodelinae</taxon>
        <taxon>Pleurodeles</taxon>
    </lineage>
</organism>
<evidence type="ECO:0000313" key="3">
    <source>
        <dbReference type="Proteomes" id="UP001066276"/>
    </source>
</evidence>
<feature type="compositionally biased region" description="Polar residues" evidence="1">
    <location>
        <begin position="47"/>
        <end position="59"/>
    </location>
</feature>
<dbReference type="EMBL" id="JANPWB010000001">
    <property type="protein sequence ID" value="KAJ1214025.1"/>
    <property type="molecule type" value="Genomic_DNA"/>
</dbReference>
<feature type="compositionally biased region" description="Low complexity" evidence="1">
    <location>
        <begin position="1"/>
        <end position="11"/>
    </location>
</feature>
<protein>
    <submittedName>
        <fullName evidence="2">Uncharacterized protein</fullName>
    </submittedName>
</protein>
<comment type="caution">
    <text evidence="2">The sequence shown here is derived from an EMBL/GenBank/DDBJ whole genome shotgun (WGS) entry which is preliminary data.</text>
</comment>